<comment type="caution">
    <text evidence="2">The sequence shown here is derived from an EMBL/GenBank/DDBJ whole genome shotgun (WGS) entry which is preliminary data.</text>
</comment>
<accession>A0A401UVT0</accession>
<proteinExistence type="predicted"/>
<evidence type="ECO:0000256" key="1">
    <source>
        <dbReference type="SAM" id="Phobius"/>
    </source>
</evidence>
<feature type="transmembrane region" description="Helical" evidence="1">
    <location>
        <begin position="50"/>
        <end position="72"/>
    </location>
</feature>
<dbReference type="Pfam" id="PF08592">
    <property type="entry name" value="Anthrone_oxy"/>
    <property type="match status" value="1"/>
</dbReference>
<keyword evidence="1" id="KW-0812">Transmembrane</keyword>
<organism evidence="2 3">
    <name type="scientific">Cellulomonas algicola</name>
    <dbReference type="NCBI Taxonomy" id="2071633"/>
    <lineage>
        <taxon>Bacteria</taxon>
        <taxon>Bacillati</taxon>
        <taxon>Actinomycetota</taxon>
        <taxon>Actinomycetes</taxon>
        <taxon>Micrococcales</taxon>
        <taxon>Cellulomonadaceae</taxon>
        <taxon>Cellulomonas</taxon>
    </lineage>
</organism>
<sequence length="158" mass="17952">MITFVSALWFLFGATMYVGTMWVLKWFLFPTWRGLSRDNVGTHFGIPTKRATAFFTGVVPLMFVAAIILVVTEWGTRWVWFGVACLVGIFVLTFVGQGIIIPINKRIRGGDFADDAELRHLLHRWMTLNDIRFYGSTVTWVAITWYVVARGDLLGALT</sequence>
<dbReference type="InterPro" id="IPR013901">
    <property type="entry name" value="Anthrone_oxy"/>
</dbReference>
<keyword evidence="1" id="KW-0472">Membrane</keyword>
<dbReference type="EMBL" id="BHYL01000030">
    <property type="protein sequence ID" value="GCD18795.1"/>
    <property type="molecule type" value="Genomic_DNA"/>
</dbReference>
<protein>
    <recommendedName>
        <fullName evidence="4">DUF1772 domain-containing protein</fullName>
    </recommendedName>
</protein>
<evidence type="ECO:0000313" key="3">
    <source>
        <dbReference type="Proteomes" id="UP000288246"/>
    </source>
</evidence>
<keyword evidence="3" id="KW-1185">Reference proteome</keyword>
<keyword evidence="1" id="KW-1133">Transmembrane helix</keyword>
<evidence type="ECO:0000313" key="2">
    <source>
        <dbReference type="EMBL" id="GCD18795.1"/>
    </source>
</evidence>
<feature type="transmembrane region" description="Helical" evidence="1">
    <location>
        <begin position="131"/>
        <end position="148"/>
    </location>
</feature>
<feature type="transmembrane region" description="Helical" evidence="1">
    <location>
        <begin position="78"/>
        <end position="101"/>
    </location>
</feature>
<feature type="transmembrane region" description="Helical" evidence="1">
    <location>
        <begin position="6"/>
        <end position="29"/>
    </location>
</feature>
<gene>
    <name evidence="2" type="ORF">CTKZ_03570</name>
</gene>
<reference evidence="2 3" key="1">
    <citation type="submission" date="2018-11" db="EMBL/GenBank/DDBJ databases">
        <title>Draft genome sequence of Cellulomonas takizawaensis strain TKZ-21.</title>
        <authorList>
            <person name="Yamamura H."/>
            <person name="Hayashi T."/>
            <person name="Hamada M."/>
            <person name="Serisawa Y."/>
            <person name="Matsuyama K."/>
            <person name="Nakagawa Y."/>
            <person name="Otoguro M."/>
            <person name="Yanagida F."/>
            <person name="Hayakawa M."/>
        </authorList>
    </citation>
    <scope>NUCLEOTIDE SEQUENCE [LARGE SCALE GENOMIC DNA]</scope>
    <source>
        <strain evidence="2 3">TKZ-21</strain>
    </source>
</reference>
<dbReference type="OrthoDB" id="4181171at2"/>
<evidence type="ECO:0008006" key="4">
    <source>
        <dbReference type="Google" id="ProtNLM"/>
    </source>
</evidence>
<dbReference type="Proteomes" id="UP000288246">
    <property type="component" value="Unassembled WGS sequence"/>
</dbReference>
<dbReference type="RefSeq" id="WP_124341350.1">
    <property type="nucleotide sequence ID" value="NZ_BHYL01000030.1"/>
</dbReference>
<dbReference type="AlphaFoldDB" id="A0A401UVT0"/>
<name>A0A401UVT0_9CELL</name>